<feature type="compositionally biased region" description="Low complexity" evidence="1">
    <location>
        <begin position="56"/>
        <end position="67"/>
    </location>
</feature>
<sequence>MAMKNTTKNNNNLINDTIIINSVKSALYHISNNLYFVINQYLDSLVKLLDNTVSSTSSNNVENSSSSKDIIQIKEDDIHNPKTNTSSTQATQISKSKKINVRKIIESRKSNIANSHSNSENMQTVDLKSIIEEYSQVSQYFPKYNFLIFYLDSIKISKTIQNIDSNDVIQSFFTFLSKNKQYNQNYNNNIIYIKNNTFLLEKYIINKINTLITQNNKQNEYKKFNFDTSKNNTFNSFINPDSYILNVSFNLTKNNLKQLTSIITTKIGKQKVSSLISQNIMKLKDYHELFDTCFIYFTKFLIQDDIQILKKNCNKKSDFYKALEKKGSIFKEIKTNNISDDTDQQSVVRL</sequence>
<dbReference type="HOGENOM" id="CLU_792334_0_0_1"/>
<evidence type="ECO:0000313" key="3">
    <source>
        <dbReference type="Proteomes" id="UP000003163"/>
    </source>
</evidence>
<keyword evidence="3" id="KW-1185">Reference proteome</keyword>
<dbReference type="VEuPathDB" id="MicrosporidiaDB:EDEG_02536"/>
<protein>
    <submittedName>
        <fullName evidence="2">Uncharacterized protein</fullName>
    </submittedName>
</protein>
<proteinExistence type="predicted"/>
<reference evidence="3" key="2">
    <citation type="submission" date="2015-07" db="EMBL/GenBank/DDBJ databases">
        <title>Contrasting host-pathogen interactions and genome evolution in two generalist and specialist microsporidian pathogens of mosquitoes.</title>
        <authorList>
            <consortium name="The Broad Institute Genomics Platform"/>
            <consortium name="The Broad Institute Genome Sequencing Center for Infectious Disease"/>
            <person name="Cuomo C.A."/>
            <person name="Sanscrainte N.D."/>
            <person name="Goldberg J.M."/>
            <person name="Heiman D."/>
            <person name="Young S."/>
            <person name="Zeng Q."/>
            <person name="Becnel J.J."/>
            <person name="Birren B.W."/>
        </authorList>
    </citation>
    <scope>NUCLEOTIDE SEQUENCE [LARGE SCALE GENOMIC DNA]</scope>
    <source>
        <strain evidence="3">USNM 41457</strain>
    </source>
</reference>
<evidence type="ECO:0000313" key="2">
    <source>
        <dbReference type="EMBL" id="EJW03084.1"/>
    </source>
</evidence>
<dbReference type="EMBL" id="AFBI03000046">
    <property type="protein sequence ID" value="EJW03084.1"/>
    <property type="molecule type" value="Genomic_DNA"/>
</dbReference>
<name>J9D6F0_EDHAE</name>
<dbReference type="AlphaFoldDB" id="J9D6F0"/>
<feature type="compositionally biased region" description="Basic and acidic residues" evidence="1">
    <location>
        <begin position="71"/>
        <end position="80"/>
    </location>
</feature>
<dbReference type="Proteomes" id="UP000003163">
    <property type="component" value="Unassembled WGS sequence"/>
</dbReference>
<evidence type="ECO:0000256" key="1">
    <source>
        <dbReference type="SAM" id="MobiDB-lite"/>
    </source>
</evidence>
<gene>
    <name evidence="2" type="ORF">EDEG_02536</name>
</gene>
<organism evidence="2 3">
    <name type="scientific">Edhazardia aedis (strain USNM 41457)</name>
    <name type="common">Microsporidian parasite</name>
    <dbReference type="NCBI Taxonomy" id="1003232"/>
    <lineage>
        <taxon>Eukaryota</taxon>
        <taxon>Fungi</taxon>
        <taxon>Fungi incertae sedis</taxon>
        <taxon>Microsporidia</taxon>
        <taxon>Edhazardia</taxon>
    </lineage>
</organism>
<reference evidence="2 3" key="1">
    <citation type="submission" date="2011-08" db="EMBL/GenBank/DDBJ databases">
        <authorList>
            <person name="Liu Z.J."/>
            <person name="Shi F.L."/>
            <person name="Lu J.Q."/>
            <person name="Li M."/>
            <person name="Wang Z.L."/>
        </authorList>
    </citation>
    <scope>NUCLEOTIDE SEQUENCE [LARGE SCALE GENOMIC DNA]</scope>
    <source>
        <strain evidence="2 3">USNM 41457</strain>
    </source>
</reference>
<feature type="region of interest" description="Disordered" evidence="1">
    <location>
        <begin position="56"/>
        <end position="92"/>
    </location>
</feature>
<accession>J9D6F0</accession>
<feature type="compositionally biased region" description="Polar residues" evidence="1">
    <location>
        <begin position="81"/>
        <end position="92"/>
    </location>
</feature>
<comment type="caution">
    <text evidence="2">The sequence shown here is derived from an EMBL/GenBank/DDBJ whole genome shotgun (WGS) entry which is preliminary data.</text>
</comment>
<dbReference type="InParanoid" id="J9D6F0"/>